<evidence type="ECO:0000313" key="4">
    <source>
        <dbReference type="Proteomes" id="UP001629432"/>
    </source>
</evidence>
<comment type="caution">
    <text evidence="3">The sequence shown here is derived from an EMBL/GenBank/DDBJ whole genome shotgun (WGS) entry which is preliminary data.</text>
</comment>
<accession>A0ABW9E2K8</accession>
<dbReference type="EMBL" id="JAQQCF010000037">
    <property type="protein sequence ID" value="MFM0641227.1"/>
    <property type="molecule type" value="Genomic_DNA"/>
</dbReference>
<name>A0ABW9E2K8_9BURK</name>
<protein>
    <submittedName>
        <fullName evidence="3">DinB family protein</fullName>
    </submittedName>
</protein>
<comment type="similarity">
    <text evidence="1">Belongs to the DinB family.</text>
</comment>
<dbReference type="Pfam" id="PF05163">
    <property type="entry name" value="DinB"/>
    <property type="match status" value="1"/>
</dbReference>
<evidence type="ECO:0000256" key="2">
    <source>
        <dbReference type="ARBA" id="ARBA00022723"/>
    </source>
</evidence>
<dbReference type="InterPro" id="IPR034660">
    <property type="entry name" value="DinB/YfiT-like"/>
</dbReference>
<dbReference type="SUPFAM" id="SSF109854">
    <property type="entry name" value="DinB/YfiT-like putative metalloenzymes"/>
    <property type="match status" value="1"/>
</dbReference>
<evidence type="ECO:0000256" key="1">
    <source>
        <dbReference type="ARBA" id="ARBA00008635"/>
    </source>
</evidence>
<dbReference type="Proteomes" id="UP001629432">
    <property type="component" value="Unassembled WGS sequence"/>
</dbReference>
<reference evidence="3 4" key="1">
    <citation type="journal article" date="2024" name="Chem. Sci.">
        <title>Discovery of megapolipeptins by genome mining of a Burkholderiales bacteria collection.</title>
        <authorList>
            <person name="Paulo B.S."/>
            <person name="Recchia M.J.J."/>
            <person name="Lee S."/>
            <person name="Fergusson C.H."/>
            <person name="Romanowski S.B."/>
            <person name="Hernandez A."/>
            <person name="Krull N."/>
            <person name="Liu D.Y."/>
            <person name="Cavanagh H."/>
            <person name="Bos A."/>
            <person name="Gray C.A."/>
            <person name="Murphy B.T."/>
            <person name="Linington R.G."/>
            <person name="Eustaquio A.S."/>
        </authorList>
    </citation>
    <scope>NUCLEOTIDE SEQUENCE [LARGE SCALE GENOMIC DNA]</scope>
    <source>
        <strain evidence="3 4">RL17-338-BIC-A</strain>
    </source>
</reference>
<gene>
    <name evidence="3" type="ORF">PQQ63_31490</name>
</gene>
<dbReference type="InterPro" id="IPR007837">
    <property type="entry name" value="DinB"/>
</dbReference>
<dbReference type="PANTHER" id="PTHR37302">
    <property type="entry name" value="SLR1116 PROTEIN"/>
    <property type="match status" value="1"/>
</dbReference>
<keyword evidence="2" id="KW-0479">Metal-binding</keyword>
<dbReference type="Gene3D" id="1.20.120.450">
    <property type="entry name" value="dinb family like domain"/>
    <property type="match status" value="1"/>
</dbReference>
<proteinExistence type="inferred from homology"/>
<keyword evidence="4" id="KW-1185">Reference proteome</keyword>
<organism evidence="3 4">
    <name type="scientific">Paraburkholderia metrosideri</name>
    <dbReference type="NCBI Taxonomy" id="580937"/>
    <lineage>
        <taxon>Bacteria</taxon>
        <taxon>Pseudomonadati</taxon>
        <taxon>Pseudomonadota</taxon>
        <taxon>Betaproteobacteria</taxon>
        <taxon>Burkholderiales</taxon>
        <taxon>Burkholderiaceae</taxon>
        <taxon>Paraburkholderia</taxon>
    </lineage>
</organism>
<dbReference type="RefSeq" id="WP_408238641.1">
    <property type="nucleotide sequence ID" value="NZ_JAQQCF010000037.1"/>
</dbReference>
<dbReference type="PANTHER" id="PTHR37302:SF1">
    <property type="entry name" value="PROTEIN DINB"/>
    <property type="match status" value="1"/>
</dbReference>
<sequence length="167" mass="18836">MSAQTLLISLFEYKAWADQGLIAGLTRLGTLSSEVEYRTAVGIFNHAHIVDRIFGANLQCEKHTYSRTDSDDVPNLEDLFNAIRDMDRWYVQYVTHLRDADLMKAIAFSFTDGTPGQMSREEMLGHVVTHGGYHRGEIGRILTQLTGSSPRDTFTGFLHEVDPARSR</sequence>
<evidence type="ECO:0000313" key="3">
    <source>
        <dbReference type="EMBL" id="MFM0641227.1"/>
    </source>
</evidence>